<evidence type="ECO:0000313" key="6">
    <source>
        <dbReference type="Proteomes" id="UP001597023"/>
    </source>
</evidence>
<protein>
    <submittedName>
        <fullName evidence="5">DUF4190 domain-containing protein</fullName>
    </submittedName>
</protein>
<feature type="region of interest" description="Disordered" evidence="1">
    <location>
        <begin position="432"/>
        <end position="455"/>
    </location>
</feature>
<feature type="compositionally biased region" description="Gly residues" evidence="1">
    <location>
        <begin position="61"/>
        <end position="75"/>
    </location>
</feature>
<gene>
    <name evidence="5" type="ORF">ACFQZ6_28180</name>
</gene>
<comment type="caution">
    <text evidence="5">The sequence shown here is derived from an EMBL/GenBank/DDBJ whole genome shotgun (WGS) entry which is preliminary data.</text>
</comment>
<evidence type="ECO:0000256" key="1">
    <source>
        <dbReference type="SAM" id="MobiDB-lite"/>
    </source>
</evidence>
<name>A0ABW2WEV3_9ACTN</name>
<evidence type="ECO:0000259" key="3">
    <source>
        <dbReference type="Pfam" id="PF13828"/>
    </source>
</evidence>
<evidence type="ECO:0000259" key="4">
    <source>
        <dbReference type="Pfam" id="PF13845"/>
    </source>
</evidence>
<feature type="compositionally biased region" description="Low complexity" evidence="1">
    <location>
        <begin position="436"/>
        <end position="455"/>
    </location>
</feature>
<dbReference type="Proteomes" id="UP001597023">
    <property type="component" value="Unassembled WGS sequence"/>
</dbReference>
<sequence length="455" mass="47667">MSMPPPPPPPPPPPSGDGGQPPRYPGGWQDGASPGGWHDGPRGDWYGGPPSDAYDGPPGDAYGGPPGAGPDGWPGSGAPYWPPQTPPPFPSPPPTPFPAPPPPPPLNPFAVVALVTSLLCLAPLALVFGVVALRQIRRRGERGKGLAVAGLSVSGAVLLLAAVVVPTVDFRVWTPPARDDRGEVTGAGWTTLDQLAPGDCFTPGDALPEEGAPSLVDTSVRVVPCDQPHRAEAYASFTLDDERAFPGRERITETARPRCAELYLDYSVDPLAFGPLQTYFFHPDPSGWRDGWRTVLCWVTRPGGADLDFSVRRAAADLDPDQRTFVAAMEPLNAAAVLQPVRGPRDDLAGATAWAGRMAEAVAETVGLLKEADLPGAEEPAALLAAELEAGLPYWRRAAEASDADAFLGELRSAREHSGSAHLSRVRALLDLPTPASGGQRAAGQASQATRARSS</sequence>
<feature type="transmembrane region" description="Helical" evidence="2">
    <location>
        <begin position="145"/>
        <end position="165"/>
    </location>
</feature>
<evidence type="ECO:0000256" key="2">
    <source>
        <dbReference type="SAM" id="Phobius"/>
    </source>
</evidence>
<feature type="region of interest" description="Disordered" evidence="1">
    <location>
        <begin position="1"/>
        <end position="100"/>
    </location>
</feature>
<dbReference type="Pfam" id="PF13828">
    <property type="entry name" value="DUF4190"/>
    <property type="match status" value="1"/>
</dbReference>
<organism evidence="5 6">
    <name type="scientific">Streptomyces flavalbus</name>
    <dbReference type="NCBI Taxonomy" id="2665155"/>
    <lineage>
        <taxon>Bacteria</taxon>
        <taxon>Bacillati</taxon>
        <taxon>Actinomycetota</taxon>
        <taxon>Actinomycetes</taxon>
        <taxon>Kitasatosporales</taxon>
        <taxon>Streptomycetaceae</taxon>
        <taxon>Streptomyces</taxon>
    </lineage>
</organism>
<dbReference type="EMBL" id="JBHTEB010000001">
    <property type="protein sequence ID" value="MFD0318020.1"/>
    <property type="molecule type" value="Genomic_DNA"/>
</dbReference>
<reference evidence="6" key="1">
    <citation type="journal article" date="2019" name="Int. J. Syst. Evol. Microbiol.">
        <title>The Global Catalogue of Microorganisms (GCM) 10K type strain sequencing project: providing services to taxonomists for standard genome sequencing and annotation.</title>
        <authorList>
            <consortium name="The Broad Institute Genomics Platform"/>
            <consortium name="The Broad Institute Genome Sequencing Center for Infectious Disease"/>
            <person name="Wu L."/>
            <person name="Ma J."/>
        </authorList>
    </citation>
    <scope>NUCLEOTIDE SEQUENCE [LARGE SCALE GENOMIC DNA]</scope>
    <source>
        <strain evidence="6">CGMCC 4.7400</strain>
    </source>
</reference>
<accession>A0ABW2WEV3</accession>
<dbReference type="InterPro" id="IPR025241">
    <property type="entry name" value="DUF4190"/>
</dbReference>
<dbReference type="InterPro" id="IPR026004">
    <property type="entry name" value="Septum_form"/>
</dbReference>
<feature type="domain" description="DUF4190" evidence="3">
    <location>
        <begin position="110"/>
        <end position="163"/>
    </location>
</feature>
<keyword evidence="2" id="KW-1133">Transmembrane helix</keyword>
<keyword evidence="2" id="KW-0812">Transmembrane</keyword>
<feature type="compositionally biased region" description="Pro residues" evidence="1">
    <location>
        <begin position="80"/>
        <end position="100"/>
    </location>
</feature>
<proteinExistence type="predicted"/>
<dbReference type="RefSeq" id="WP_381614317.1">
    <property type="nucleotide sequence ID" value="NZ_JBHTEB010000001.1"/>
</dbReference>
<keyword evidence="6" id="KW-1185">Reference proteome</keyword>
<feature type="compositionally biased region" description="Pro residues" evidence="1">
    <location>
        <begin position="1"/>
        <end position="15"/>
    </location>
</feature>
<feature type="transmembrane region" description="Helical" evidence="2">
    <location>
        <begin position="109"/>
        <end position="133"/>
    </location>
</feature>
<feature type="domain" description="Septum formation-related" evidence="4">
    <location>
        <begin position="217"/>
        <end position="320"/>
    </location>
</feature>
<evidence type="ECO:0000313" key="5">
    <source>
        <dbReference type="EMBL" id="MFD0318020.1"/>
    </source>
</evidence>
<keyword evidence="2" id="KW-0472">Membrane</keyword>
<dbReference type="Pfam" id="PF13845">
    <property type="entry name" value="Septum_form"/>
    <property type="match status" value="1"/>
</dbReference>